<feature type="chain" id="PRO_5042089360" description="SSCRP protein" evidence="1">
    <location>
        <begin position="20"/>
        <end position="133"/>
    </location>
</feature>
<reference evidence="2" key="1">
    <citation type="submission" date="2023-03" db="EMBL/GenBank/DDBJ databases">
        <title>Massive genome expansion in bonnet fungi (Mycena s.s.) driven by repeated elements and novel gene families across ecological guilds.</title>
        <authorList>
            <consortium name="Lawrence Berkeley National Laboratory"/>
            <person name="Harder C.B."/>
            <person name="Miyauchi S."/>
            <person name="Viragh M."/>
            <person name="Kuo A."/>
            <person name="Thoen E."/>
            <person name="Andreopoulos B."/>
            <person name="Lu D."/>
            <person name="Skrede I."/>
            <person name="Drula E."/>
            <person name="Henrissat B."/>
            <person name="Morin E."/>
            <person name="Kohler A."/>
            <person name="Barry K."/>
            <person name="LaButti K."/>
            <person name="Morin E."/>
            <person name="Salamov A."/>
            <person name="Lipzen A."/>
            <person name="Mereny Z."/>
            <person name="Hegedus B."/>
            <person name="Baldrian P."/>
            <person name="Stursova M."/>
            <person name="Weitz H."/>
            <person name="Taylor A."/>
            <person name="Grigoriev I.V."/>
            <person name="Nagy L.G."/>
            <person name="Martin F."/>
            <person name="Kauserud H."/>
        </authorList>
    </citation>
    <scope>NUCLEOTIDE SEQUENCE</scope>
    <source>
        <strain evidence="2">CBHHK200</strain>
    </source>
</reference>
<gene>
    <name evidence="2" type="ORF">C8F04DRAFT_1406886</name>
</gene>
<dbReference type="EMBL" id="JARJCM010000488">
    <property type="protein sequence ID" value="KAJ7016553.1"/>
    <property type="molecule type" value="Genomic_DNA"/>
</dbReference>
<organism evidence="2 3">
    <name type="scientific">Mycena alexandri</name>
    <dbReference type="NCBI Taxonomy" id="1745969"/>
    <lineage>
        <taxon>Eukaryota</taxon>
        <taxon>Fungi</taxon>
        <taxon>Dikarya</taxon>
        <taxon>Basidiomycota</taxon>
        <taxon>Agaricomycotina</taxon>
        <taxon>Agaricomycetes</taxon>
        <taxon>Agaricomycetidae</taxon>
        <taxon>Agaricales</taxon>
        <taxon>Marasmiineae</taxon>
        <taxon>Mycenaceae</taxon>
        <taxon>Mycena</taxon>
    </lineage>
</organism>
<evidence type="ECO:0000313" key="2">
    <source>
        <dbReference type="EMBL" id="KAJ7016553.1"/>
    </source>
</evidence>
<name>A0AAD6WK94_9AGAR</name>
<evidence type="ECO:0000313" key="3">
    <source>
        <dbReference type="Proteomes" id="UP001218188"/>
    </source>
</evidence>
<proteinExistence type="predicted"/>
<protein>
    <recommendedName>
        <fullName evidence="4">SSCRP protein</fullName>
    </recommendedName>
</protein>
<accession>A0AAD6WK94</accession>
<keyword evidence="3" id="KW-1185">Reference proteome</keyword>
<dbReference type="Proteomes" id="UP001218188">
    <property type="component" value="Unassembled WGS sequence"/>
</dbReference>
<sequence length="133" mass="13452">MKSTTAISAAVAFAALVAGAAVDKVDTVNATVQAVGVTPLAAPFAINIGENAAQDNVLAWVDGQSQCKSAVIIGPIGANFCGRNFFLNGITFVAGGCGGQTWITQVSTGGVFAVCTPFSEADRCGVHTLYHCV</sequence>
<feature type="signal peptide" evidence="1">
    <location>
        <begin position="1"/>
        <end position="19"/>
    </location>
</feature>
<keyword evidence="1" id="KW-0732">Signal</keyword>
<evidence type="ECO:0008006" key="4">
    <source>
        <dbReference type="Google" id="ProtNLM"/>
    </source>
</evidence>
<dbReference type="AlphaFoldDB" id="A0AAD6WK94"/>
<evidence type="ECO:0000256" key="1">
    <source>
        <dbReference type="SAM" id="SignalP"/>
    </source>
</evidence>
<comment type="caution">
    <text evidence="2">The sequence shown here is derived from an EMBL/GenBank/DDBJ whole genome shotgun (WGS) entry which is preliminary data.</text>
</comment>